<name>A0A0E4BUC6_9BRAD</name>
<organism evidence="2 3">
    <name type="scientific">Bradyrhizobium diazoefficiens</name>
    <dbReference type="NCBI Taxonomy" id="1355477"/>
    <lineage>
        <taxon>Bacteria</taxon>
        <taxon>Pseudomonadati</taxon>
        <taxon>Pseudomonadota</taxon>
        <taxon>Alphaproteobacteria</taxon>
        <taxon>Hyphomicrobiales</taxon>
        <taxon>Nitrobacteraceae</taxon>
        <taxon>Bradyrhizobium</taxon>
    </lineage>
</organism>
<proteinExistence type="predicted"/>
<dbReference type="RefSeq" id="WP_060911585.1">
    <property type="nucleotide sequence ID" value="NZ_JAFCKD010000007.1"/>
</dbReference>
<reference evidence="2 3" key="1">
    <citation type="submission" date="2014-11" db="EMBL/GenBank/DDBJ databases">
        <title>Symbiosis island explosion on the genome of extra-slow-growing strains of soybean bradyrhizobia with massive insertion sequences.</title>
        <authorList>
            <person name="Iida T."/>
            <person name="Minamisawa K."/>
        </authorList>
    </citation>
    <scope>NUCLEOTIDE SEQUENCE [LARGE SCALE GENOMIC DNA]</scope>
    <source>
        <strain evidence="2 3">NK6</strain>
    </source>
</reference>
<evidence type="ECO:0000256" key="1">
    <source>
        <dbReference type="SAM" id="MobiDB-lite"/>
    </source>
</evidence>
<gene>
    <name evidence="2" type="ORF">NK6_7988</name>
</gene>
<dbReference type="AlphaFoldDB" id="A0A0E4BUC6"/>
<feature type="region of interest" description="Disordered" evidence="1">
    <location>
        <begin position="60"/>
        <end position="85"/>
    </location>
</feature>
<evidence type="ECO:0000313" key="3">
    <source>
        <dbReference type="Proteomes" id="UP000063308"/>
    </source>
</evidence>
<feature type="compositionally biased region" description="Basic and acidic residues" evidence="1">
    <location>
        <begin position="71"/>
        <end position="85"/>
    </location>
</feature>
<dbReference type="Proteomes" id="UP000063308">
    <property type="component" value="Chromosome"/>
</dbReference>
<accession>A0A0E4BUC6</accession>
<dbReference type="EMBL" id="AP014685">
    <property type="protein sequence ID" value="BAR61139.1"/>
    <property type="molecule type" value="Genomic_DNA"/>
</dbReference>
<evidence type="ECO:0000313" key="2">
    <source>
        <dbReference type="EMBL" id="BAR61139.1"/>
    </source>
</evidence>
<protein>
    <submittedName>
        <fullName evidence="2">Uncharacterized protein</fullName>
    </submittedName>
</protein>
<sequence length="85" mass="9501">MRSTSPVLARKFRDIVARIGAAFRAQRAIDARRALLRYRHLLEQPHDPLPLNEIIPVSNKEDIADNAHGSDASERAAGDPTFERA</sequence>